<feature type="transmembrane region" description="Helical" evidence="1">
    <location>
        <begin position="6"/>
        <end position="22"/>
    </location>
</feature>
<feature type="transmembrane region" description="Helical" evidence="1">
    <location>
        <begin position="34"/>
        <end position="51"/>
    </location>
</feature>
<protein>
    <recommendedName>
        <fullName evidence="6">BlaR1 peptidase M56</fullName>
    </recommendedName>
</protein>
<evidence type="ECO:0000256" key="1">
    <source>
        <dbReference type="SAM" id="Phobius"/>
    </source>
</evidence>
<dbReference type="InterPro" id="IPR008756">
    <property type="entry name" value="Peptidase_M56"/>
</dbReference>
<dbReference type="RefSeq" id="WP_094968143.1">
    <property type="nucleotide sequence ID" value="NZ_NGJN01000003.1"/>
</dbReference>
<keyword evidence="1" id="KW-1133">Transmembrane helix</keyword>
<comment type="caution">
    <text evidence="4">The sequence shown here is derived from an EMBL/GenBank/DDBJ whole genome shotgun (WGS) entry which is preliminary data.</text>
</comment>
<keyword evidence="1" id="KW-0472">Membrane</keyword>
<dbReference type="InterPro" id="IPR051045">
    <property type="entry name" value="TonB-dependent_transducer"/>
</dbReference>
<gene>
    <name evidence="4" type="ORF">CA834_07920</name>
</gene>
<keyword evidence="1" id="KW-0812">Transmembrane</keyword>
<sequence>MLYNIIQIVAFQALFLLVYDLFLRKETFFNYNRAYLLITSMLSLVLPFIKFPDLKAMTTKDVVIQLPEVFIGTKMPTQNDIQIAEQAGIIIEQPSTPLWQIIVFVGGIIALTIFLYKMIKLYWMKHQNPKHWRGNVLIVKLLKSSAAFSFFNTIFLGERIPEDEQPTIYEHELVHIKEWHSLDLLYFEVLRIVLWFNPLVYMYQNRIKELYEYIADAKAIKQNGKSSYYQTLLNQVFDVNTVSFTNTFFKTSLIKKRIAMLQKSRSKQLNLLKYALLIPLLLGMLIYTSTEVRAQEKVEKTEETISQETTEEQLIKKYYDEMVAMEKNGATFMEIAKYAGMNKANDKYIVSKEEFLKSKAYIRYMSDKSGKGTSTDNDLETAEKMKLRFTYSEYRSWLKTREAKSLWEARIKDGERKLFVDDMLNKTEEEQKRYDALLNQLETDESVEKVIITDGKSLLTVYSTQKDEVHEINISAETSVEVPFSIIEEVPTTKDCKDLITNEERRRCMSQFIAKHVNANFNIDLADSLGIKGRQRIFVAFKIDKKGLIKDVNARAAHPELEIEAVRVIKTLPQFTPGRQKGETVVVPYSLPIVFQIGGGEEDSKMSNYRISMDSIENRELTKVTELRALRDRILQSSNATNPDVVNLNNQIDSIRKVQLQKQGFYEKTETEELAFSTVDVAPTHTDCKRIETNKERKKCTSKAVAMFVNRNFDMDLAGSLGLSDEKQRIFVRFIVDNQGLIKNSDARGPHPKLEEEAKRVIQLLPQFIPGEQDGQKIDVAFSLPIQFQIVNDDKIKH</sequence>
<dbReference type="GO" id="GO:0055085">
    <property type="term" value="P:transmembrane transport"/>
    <property type="evidence" value="ECO:0007669"/>
    <property type="project" value="InterPro"/>
</dbReference>
<dbReference type="Proteomes" id="UP000216840">
    <property type="component" value="Unassembled WGS sequence"/>
</dbReference>
<feature type="domain" description="TonB C-terminal" evidence="2">
    <location>
        <begin position="729"/>
        <end position="789"/>
    </location>
</feature>
<evidence type="ECO:0000313" key="5">
    <source>
        <dbReference type="Proteomes" id="UP000216840"/>
    </source>
</evidence>
<reference evidence="4 5" key="1">
    <citation type="submission" date="2017-05" db="EMBL/GenBank/DDBJ databases">
        <title>The draft genome sequence of Idiomarina salinarum WNB302.</title>
        <authorList>
            <person name="Sun Y."/>
            <person name="Chen B."/>
            <person name="Du Z."/>
        </authorList>
    </citation>
    <scope>NUCLEOTIDE SEQUENCE [LARGE SCALE GENOMIC DNA]</scope>
    <source>
        <strain evidence="4 5">WNB302</strain>
    </source>
</reference>
<dbReference type="PANTHER" id="PTHR33446">
    <property type="entry name" value="PROTEIN TONB-RELATED"/>
    <property type="match status" value="1"/>
</dbReference>
<keyword evidence="5" id="KW-1185">Reference proteome</keyword>
<dbReference type="CDD" id="cd07341">
    <property type="entry name" value="M56_BlaR1_MecR1_like"/>
    <property type="match status" value="1"/>
</dbReference>
<feature type="domain" description="Peptidase M56" evidence="3">
    <location>
        <begin position="159"/>
        <end position="261"/>
    </location>
</feature>
<dbReference type="GO" id="GO:0031992">
    <property type="term" value="F:energy transducer activity"/>
    <property type="evidence" value="ECO:0007669"/>
    <property type="project" value="TreeGrafter"/>
</dbReference>
<dbReference type="EMBL" id="NGJN01000003">
    <property type="protein sequence ID" value="OZV69369.1"/>
    <property type="molecule type" value="Genomic_DNA"/>
</dbReference>
<feature type="domain" description="TonB C-terminal" evidence="2">
    <location>
        <begin position="526"/>
        <end position="596"/>
    </location>
</feature>
<dbReference type="SUPFAM" id="SSF74653">
    <property type="entry name" value="TolA/TonB C-terminal domain"/>
    <property type="match status" value="2"/>
</dbReference>
<dbReference type="Pfam" id="PF03544">
    <property type="entry name" value="TonB_C"/>
    <property type="match status" value="2"/>
</dbReference>
<evidence type="ECO:0000313" key="4">
    <source>
        <dbReference type="EMBL" id="OZV69369.1"/>
    </source>
</evidence>
<dbReference type="PANTHER" id="PTHR33446:SF2">
    <property type="entry name" value="PROTEIN TONB"/>
    <property type="match status" value="1"/>
</dbReference>
<feature type="transmembrane region" description="Helical" evidence="1">
    <location>
        <begin position="98"/>
        <end position="116"/>
    </location>
</feature>
<name>A0A265UVM8_9FLAO</name>
<dbReference type="Pfam" id="PF05569">
    <property type="entry name" value="Peptidase_M56"/>
    <property type="match status" value="1"/>
</dbReference>
<evidence type="ECO:0000259" key="3">
    <source>
        <dbReference type="Pfam" id="PF05569"/>
    </source>
</evidence>
<dbReference type="OrthoDB" id="1522859at2"/>
<feature type="transmembrane region" description="Helical" evidence="1">
    <location>
        <begin position="271"/>
        <end position="290"/>
    </location>
</feature>
<organism evidence="4 5">
    <name type="scientific">Winogradskyella aurantia</name>
    <dbReference type="NCBI Taxonomy" id="1915063"/>
    <lineage>
        <taxon>Bacteria</taxon>
        <taxon>Pseudomonadati</taxon>
        <taxon>Bacteroidota</taxon>
        <taxon>Flavobacteriia</taxon>
        <taxon>Flavobacteriales</taxon>
        <taxon>Flavobacteriaceae</taxon>
        <taxon>Winogradskyella</taxon>
    </lineage>
</organism>
<evidence type="ECO:0000259" key="2">
    <source>
        <dbReference type="Pfam" id="PF03544"/>
    </source>
</evidence>
<proteinExistence type="predicted"/>
<dbReference type="Gene3D" id="3.30.1150.10">
    <property type="match status" value="2"/>
</dbReference>
<accession>A0A265UVM8</accession>
<dbReference type="GO" id="GO:0098797">
    <property type="term" value="C:plasma membrane protein complex"/>
    <property type="evidence" value="ECO:0007669"/>
    <property type="project" value="TreeGrafter"/>
</dbReference>
<dbReference type="AlphaFoldDB" id="A0A265UVM8"/>
<dbReference type="InterPro" id="IPR037682">
    <property type="entry name" value="TonB_C"/>
</dbReference>
<evidence type="ECO:0008006" key="6">
    <source>
        <dbReference type="Google" id="ProtNLM"/>
    </source>
</evidence>